<name>A0ABV2CH82_9BURK</name>
<gene>
    <name evidence="2" type="ORF">ABXL37_29810</name>
</gene>
<feature type="region of interest" description="Disordered" evidence="1">
    <location>
        <begin position="15"/>
        <end position="42"/>
    </location>
</feature>
<dbReference type="RefSeq" id="WP_050012738.1">
    <property type="nucleotide sequence ID" value="NZ_FR989672.1"/>
</dbReference>
<evidence type="ECO:0000313" key="2">
    <source>
        <dbReference type="EMBL" id="MET1478456.1"/>
    </source>
</evidence>
<proteinExistence type="predicted"/>
<evidence type="ECO:0000256" key="1">
    <source>
        <dbReference type="SAM" id="MobiDB-lite"/>
    </source>
</evidence>
<dbReference type="EMBL" id="JBEWCH010000030">
    <property type="protein sequence ID" value="MET1478456.1"/>
    <property type="molecule type" value="Genomic_DNA"/>
</dbReference>
<reference evidence="2 3" key="1">
    <citation type="submission" date="2024-06" db="EMBL/GenBank/DDBJ databases">
        <title>Burkholderia sola in Mexico.</title>
        <authorList>
            <person name="Estrada P."/>
        </authorList>
    </citation>
    <scope>NUCLEOTIDE SEQUENCE [LARGE SCALE GENOMIC DNA]</scope>
    <source>
        <strain evidence="2 3">CpTa8-5</strain>
    </source>
</reference>
<sequence>MRSFRLPWHRRLDTSLAEPELRNAPRGPDKQEDGAAALPFESSGLAGRGQSILDLIGSHGISGNGVREKLGGGSLATPAPERTDDLVETLHAQYWRALTDPHTALSDSWREQLDSPATPVASVMPDLHDVQLTPANPASAGSIEVLLSGKHNLEDAFGQLEQSLMPDLEVESVPEVLRLFAPAEFHAAQAHRAPPLPPALTRREHHALSVDSPLSAPVRESEA</sequence>
<keyword evidence="3" id="KW-1185">Reference proteome</keyword>
<dbReference type="Proteomes" id="UP001548587">
    <property type="component" value="Unassembled WGS sequence"/>
</dbReference>
<accession>A0ABV2CH82</accession>
<feature type="compositionally biased region" description="Basic and acidic residues" evidence="1">
    <location>
        <begin position="19"/>
        <end position="33"/>
    </location>
</feature>
<comment type="caution">
    <text evidence="2">The sequence shown here is derived from an EMBL/GenBank/DDBJ whole genome shotgun (WGS) entry which is preliminary data.</text>
</comment>
<organism evidence="2 3">
    <name type="scientific">Burkholderia sola</name>
    <dbReference type="NCBI Taxonomy" id="2843302"/>
    <lineage>
        <taxon>Bacteria</taxon>
        <taxon>Pseudomonadati</taxon>
        <taxon>Pseudomonadota</taxon>
        <taxon>Betaproteobacteria</taxon>
        <taxon>Burkholderiales</taxon>
        <taxon>Burkholderiaceae</taxon>
        <taxon>Burkholderia</taxon>
        <taxon>Burkholderia cepacia complex</taxon>
    </lineage>
</organism>
<dbReference type="InterPro" id="IPR047914">
    <property type="entry name" value="TagK-like_C"/>
</dbReference>
<dbReference type="NCBIfam" id="NF033419">
    <property type="entry name" value="T6SS_TagK_dom"/>
    <property type="match status" value="1"/>
</dbReference>
<feature type="region of interest" description="Disordered" evidence="1">
    <location>
        <begin position="192"/>
        <end position="223"/>
    </location>
</feature>
<protein>
    <submittedName>
        <fullName evidence="2">TagK domain-containing protein</fullName>
    </submittedName>
</protein>
<evidence type="ECO:0000313" key="3">
    <source>
        <dbReference type="Proteomes" id="UP001548587"/>
    </source>
</evidence>